<proteinExistence type="predicted"/>
<accession>A0A168IND2</accession>
<feature type="coiled-coil region" evidence="1">
    <location>
        <begin position="8"/>
        <end position="137"/>
    </location>
</feature>
<evidence type="ECO:0000313" key="2">
    <source>
        <dbReference type="EMBL" id="OAD00148.1"/>
    </source>
</evidence>
<organism evidence="2 3">
    <name type="scientific">Mucor lusitanicus CBS 277.49</name>
    <dbReference type="NCBI Taxonomy" id="747725"/>
    <lineage>
        <taxon>Eukaryota</taxon>
        <taxon>Fungi</taxon>
        <taxon>Fungi incertae sedis</taxon>
        <taxon>Mucoromycota</taxon>
        <taxon>Mucoromycotina</taxon>
        <taxon>Mucoromycetes</taxon>
        <taxon>Mucorales</taxon>
        <taxon>Mucorineae</taxon>
        <taxon>Mucoraceae</taxon>
        <taxon>Mucor</taxon>
    </lineage>
</organism>
<dbReference type="EMBL" id="AMYB01000007">
    <property type="protein sequence ID" value="OAD00148.1"/>
    <property type="molecule type" value="Genomic_DNA"/>
</dbReference>
<evidence type="ECO:0000313" key="3">
    <source>
        <dbReference type="Proteomes" id="UP000077051"/>
    </source>
</evidence>
<dbReference type="OrthoDB" id="2272194at2759"/>
<keyword evidence="1" id="KW-0175">Coiled coil</keyword>
<comment type="caution">
    <text evidence="2">The sequence shown here is derived from an EMBL/GenBank/DDBJ whole genome shotgun (WGS) entry which is preliminary data.</text>
</comment>
<evidence type="ECO:0000256" key="1">
    <source>
        <dbReference type="SAM" id="Coils"/>
    </source>
</evidence>
<reference evidence="2 3" key="1">
    <citation type="submission" date="2015-06" db="EMBL/GenBank/DDBJ databases">
        <title>Expansion of signal transduction pathways in fungi by whole-genome duplication.</title>
        <authorList>
            <consortium name="DOE Joint Genome Institute"/>
            <person name="Corrochano L.M."/>
            <person name="Kuo A."/>
            <person name="Marcet-Houben M."/>
            <person name="Polaino S."/>
            <person name="Salamov A."/>
            <person name="Villalobos J.M."/>
            <person name="Alvarez M.I."/>
            <person name="Avalos J."/>
            <person name="Benito E.P."/>
            <person name="Benoit I."/>
            <person name="Burger G."/>
            <person name="Camino L.P."/>
            <person name="Canovas D."/>
            <person name="Cerda-Olmedo E."/>
            <person name="Cheng J.-F."/>
            <person name="Dominguez A."/>
            <person name="Elias M."/>
            <person name="Eslava A.P."/>
            <person name="Glaser F."/>
            <person name="Grimwood J."/>
            <person name="Gutierrez G."/>
            <person name="Heitman J."/>
            <person name="Henrissat B."/>
            <person name="Iturriaga E.A."/>
            <person name="Lang B.F."/>
            <person name="Lavin J.L."/>
            <person name="Lee S."/>
            <person name="Li W."/>
            <person name="Lindquist E."/>
            <person name="Lopez-Garcia S."/>
            <person name="Luque E.M."/>
            <person name="Marcos A.T."/>
            <person name="Martin J."/>
            <person name="Mccluskey K."/>
            <person name="Medina H.R."/>
            <person name="Miralles-Duran A."/>
            <person name="Miyazaki A."/>
            <person name="Munoz-Torres E."/>
            <person name="Oguiza J.A."/>
            <person name="Ohm R."/>
            <person name="Olmedo M."/>
            <person name="Orejas M."/>
            <person name="Ortiz-Castellanos L."/>
            <person name="Pisabarro A.G."/>
            <person name="Rodriguez-Romero J."/>
            <person name="Ruiz-Herrera J."/>
            <person name="Ruiz-Vazquez R."/>
            <person name="Sanz C."/>
            <person name="Schackwitz W."/>
            <person name="Schmutz J."/>
            <person name="Shahriari M."/>
            <person name="Shelest E."/>
            <person name="Silva-Franco F."/>
            <person name="Soanes D."/>
            <person name="Syed K."/>
            <person name="Tagua V.G."/>
            <person name="Talbot N.J."/>
            <person name="Thon M."/>
            <person name="De Vries R.P."/>
            <person name="Wiebenga A."/>
            <person name="Yadav J.S."/>
            <person name="Braun E.L."/>
            <person name="Baker S."/>
            <person name="Garre V."/>
            <person name="Horwitz B."/>
            <person name="Torres-Martinez S."/>
            <person name="Idnurm A."/>
            <person name="Herrera-Estrella A."/>
            <person name="Gabaldon T."/>
            <person name="Grigoriev I.V."/>
        </authorList>
    </citation>
    <scope>NUCLEOTIDE SEQUENCE [LARGE SCALE GENOMIC DNA]</scope>
    <source>
        <strain evidence="2 3">CBS 277.49</strain>
    </source>
</reference>
<dbReference type="AlphaFoldDB" id="A0A168IND2"/>
<dbReference type="Proteomes" id="UP000077051">
    <property type="component" value="Unassembled WGS sequence"/>
</dbReference>
<gene>
    <name evidence="2" type="ORF">MUCCIDRAFT_156979</name>
</gene>
<sequence length="140" mass="15877">MSSESSPKDTTAASLDEVNDQLELVKEEIKGLNEDYEMVQSRMRAVDKKLQKSESINKELDELKAEEAQSKRQLEQLNQKVESTLSITEALEEKGVLDDDATDELLQIKIRETLDLIASLKEDVEKKKSELADLQAEHDD</sequence>
<name>A0A168IND2_MUCCL</name>
<protein>
    <submittedName>
        <fullName evidence="2">Uncharacterized protein</fullName>
    </submittedName>
</protein>
<keyword evidence="3" id="KW-1185">Reference proteome</keyword>
<dbReference type="VEuPathDB" id="FungiDB:MUCCIDRAFT_156979"/>